<accession>A0A0F9UGR5</accession>
<organism evidence="1">
    <name type="scientific">marine sediment metagenome</name>
    <dbReference type="NCBI Taxonomy" id="412755"/>
    <lineage>
        <taxon>unclassified sequences</taxon>
        <taxon>metagenomes</taxon>
        <taxon>ecological metagenomes</taxon>
    </lineage>
</organism>
<gene>
    <name evidence="1" type="ORF">LCGC14_0267380</name>
</gene>
<proteinExistence type="predicted"/>
<dbReference type="AlphaFoldDB" id="A0A0F9UGR5"/>
<comment type="caution">
    <text evidence="1">The sequence shown here is derived from an EMBL/GenBank/DDBJ whole genome shotgun (WGS) entry which is preliminary data.</text>
</comment>
<dbReference type="EMBL" id="LAZR01000146">
    <property type="protein sequence ID" value="KKN86562.1"/>
    <property type="molecule type" value="Genomic_DNA"/>
</dbReference>
<name>A0A0F9UGR5_9ZZZZ</name>
<reference evidence="1" key="1">
    <citation type="journal article" date="2015" name="Nature">
        <title>Complex archaea that bridge the gap between prokaryotes and eukaryotes.</title>
        <authorList>
            <person name="Spang A."/>
            <person name="Saw J.H."/>
            <person name="Jorgensen S.L."/>
            <person name="Zaremba-Niedzwiedzka K."/>
            <person name="Martijn J."/>
            <person name="Lind A.E."/>
            <person name="van Eijk R."/>
            <person name="Schleper C."/>
            <person name="Guy L."/>
            <person name="Ettema T.J."/>
        </authorList>
    </citation>
    <scope>NUCLEOTIDE SEQUENCE</scope>
</reference>
<protein>
    <submittedName>
        <fullName evidence="1">Uncharacterized protein</fullName>
    </submittedName>
</protein>
<evidence type="ECO:0000313" key="1">
    <source>
        <dbReference type="EMBL" id="KKN86562.1"/>
    </source>
</evidence>
<sequence>MSSDANRRRIDWCSVLPTPCPVGLHPRVSEINQSIADAPEEEVARFYHISVQAVRTHVVEGHHLSYQDSSYYQTREENNTQQAADRTNLTENLEELVKKPHKYYIIQQKILTRELIRLLSDTRDITKITREIRDTFKAMSELPVNEETEVNVQEEYDYFFNLVTMELCPKCQIKVLDKMEEKADVKEEKEAEEKLEVVTKRDEVKKVRVRSRMDDHLSHLANRNRNQDR</sequence>